<sequence>MFNCGVTCNFRIYGPAPSFESPDVLAAAAAATTSGTVEQACVARQFDVQVQVNDVLSTGPRKHPFYDSDTIFPILVSFDEGRQEHQFDNGSKKCLLGLETGLPQSQLIFFSLPLPQFFSTSVKTEAECIKLISQNQEE</sequence>
<comment type="caution">
    <text evidence="1">The sequence shown here is derived from an EMBL/GenBank/DDBJ whole genome shotgun (WGS) entry which is preliminary data.</text>
</comment>
<proteinExistence type="predicted"/>
<dbReference type="EMBL" id="JAACJM010000003">
    <property type="protein sequence ID" value="KAF5373712.1"/>
    <property type="molecule type" value="Genomic_DNA"/>
</dbReference>
<accession>A0A8H5GZA0</accession>
<organism evidence="1 2">
    <name type="scientific">Tetrapyrgos nigripes</name>
    <dbReference type="NCBI Taxonomy" id="182062"/>
    <lineage>
        <taxon>Eukaryota</taxon>
        <taxon>Fungi</taxon>
        <taxon>Dikarya</taxon>
        <taxon>Basidiomycota</taxon>
        <taxon>Agaricomycotina</taxon>
        <taxon>Agaricomycetes</taxon>
        <taxon>Agaricomycetidae</taxon>
        <taxon>Agaricales</taxon>
        <taxon>Marasmiineae</taxon>
        <taxon>Marasmiaceae</taxon>
        <taxon>Tetrapyrgos</taxon>
    </lineage>
</organism>
<reference evidence="1 2" key="1">
    <citation type="journal article" date="2020" name="ISME J.">
        <title>Uncovering the hidden diversity of litter-decomposition mechanisms in mushroom-forming fungi.</title>
        <authorList>
            <person name="Floudas D."/>
            <person name="Bentzer J."/>
            <person name="Ahren D."/>
            <person name="Johansson T."/>
            <person name="Persson P."/>
            <person name="Tunlid A."/>
        </authorList>
    </citation>
    <scope>NUCLEOTIDE SEQUENCE [LARGE SCALE GENOMIC DNA]</scope>
    <source>
        <strain evidence="1 2">CBS 291.85</strain>
    </source>
</reference>
<protein>
    <submittedName>
        <fullName evidence="1">Uncharacterized protein</fullName>
    </submittedName>
</protein>
<dbReference type="AlphaFoldDB" id="A0A8H5GZA0"/>
<evidence type="ECO:0000313" key="1">
    <source>
        <dbReference type="EMBL" id="KAF5373712.1"/>
    </source>
</evidence>
<keyword evidence="2" id="KW-1185">Reference proteome</keyword>
<dbReference type="Proteomes" id="UP000559256">
    <property type="component" value="Unassembled WGS sequence"/>
</dbReference>
<name>A0A8H5GZA0_9AGAR</name>
<evidence type="ECO:0000313" key="2">
    <source>
        <dbReference type="Proteomes" id="UP000559256"/>
    </source>
</evidence>
<gene>
    <name evidence="1" type="ORF">D9758_000747</name>
</gene>